<accession>U1WWT4</accession>
<gene>
    <name evidence="1" type="ORF">HMPREF0083_04788</name>
</gene>
<evidence type="ECO:0000313" key="1">
    <source>
        <dbReference type="EMBL" id="ERI07145.1"/>
    </source>
</evidence>
<dbReference type="EMBL" id="AWSJ01000294">
    <property type="protein sequence ID" value="ERI07145.1"/>
    <property type="molecule type" value="Genomic_DNA"/>
</dbReference>
<keyword evidence="2" id="KW-1185">Reference proteome</keyword>
<comment type="caution">
    <text evidence="1">The sequence shown here is derived from an EMBL/GenBank/DDBJ whole genome shotgun (WGS) entry which is preliminary data.</text>
</comment>
<protein>
    <submittedName>
        <fullName evidence="1">Uncharacterized protein</fullName>
    </submittedName>
</protein>
<dbReference type="AlphaFoldDB" id="U1WWT4"/>
<name>U1WWT4_ANEAE</name>
<sequence>MHLISSDIWIINRCGNLYNIPIQYPSEVLFSIAKHSIILVFLVF</sequence>
<dbReference type="HOGENOM" id="CLU_3211730_0_0_9"/>
<dbReference type="Proteomes" id="UP000016511">
    <property type="component" value="Unassembled WGS sequence"/>
</dbReference>
<organism evidence="1 2">
    <name type="scientific">Aneurinibacillus aneurinilyticus ATCC 12856</name>
    <dbReference type="NCBI Taxonomy" id="649747"/>
    <lineage>
        <taxon>Bacteria</taxon>
        <taxon>Bacillati</taxon>
        <taxon>Bacillota</taxon>
        <taxon>Bacilli</taxon>
        <taxon>Bacillales</taxon>
        <taxon>Paenibacillaceae</taxon>
        <taxon>Aneurinibacillus group</taxon>
        <taxon>Aneurinibacillus</taxon>
    </lineage>
</organism>
<proteinExistence type="predicted"/>
<reference evidence="1 2" key="1">
    <citation type="submission" date="2013-08" db="EMBL/GenBank/DDBJ databases">
        <authorList>
            <person name="Weinstock G."/>
            <person name="Sodergren E."/>
            <person name="Wylie T."/>
            <person name="Fulton L."/>
            <person name="Fulton R."/>
            <person name="Fronick C."/>
            <person name="O'Laughlin M."/>
            <person name="Godfrey J."/>
            <person name="Miner T."/>
            <person name="Herter B."/>
            <person name="Appelbaum E."/>
            <person name="Cordes M."/>
            <person name="Lek S."/>
            <person name="Wollam A."/>
            <person name="Pepin K.H."/>
            <person name="Palsikar V.B."/>
            <person name="Mitreva M."/>
            <person name="Wilson R.K."/>
        </authorList>
    </citation>
    <scope>NUCLEOTIDE SEQUENCE [LARGE SCALE GENOMIC DNA]</scope>
    <source>
        <strain evidence="1 2">ATCC 12856</strain>
    </source>
</reference>
<evidence type="ECO:0000313" key="2">
    <source>
        <dbReference type="Proteomes" id="UP000016511"/>
    </source>
</evidence>